<gene>
    <name evidence="1" type="ORF">POL72_14810</name>
</gene>
<dbReference type="EMBL" id="JAQNDK010000001">
    <property type="protein sequence ID" value="MDC0679011.1"/>
    <property type="molecule type" value="Genomic_DNA"/>
</dbReference>
<evidence type="ECO:0000313" key="2">
    <source>
        <dbReference type="Proteomes" id="UP001217485"/>
    </source>
</evidence>
<dbReference type="RefSeq" id="WP_272095871.1">
    <property type="nucleotide sequence ID" value="NZ_JAQNDK010000001.1"/>
</dbReference>
<comment type="caution">
    <text evidence="1">The sequence shown here is derived from an EMBL/GenBank/DDBJ whole genome shotgun (WGS) entry which is preliminary data.</text>
</comment>
<keyword evidence="2" id="KW-1185">Reference proteome</keyword>
<reference evidence="1 2" key="1">
    <citation type="submission" date="2023-01" db="EMBL/GenBank/DDBJ databases">
        <title>Minimal conservation of predation-associated metabolite biosynthetic gene clusters underscores biosynthetic potential of Myxococcota including descriptions for ten novel species: Archangium lansinium sp. nov., Myxococcus landrumus sp. nov., Nannocystis bai.</title>
        <authorList>
            <person name="Ahearne A."/>
            <person name="Stevens C."/>
            <person name="Dowd S."/>
        </authorList>
    </citation>
    <scope>NUCLEOTIDE SEQUENCE [LARGE SCALE GENOMIC DNA]</scope>
    <source>
        <strain evidence="1 2">WIWO2</strain>
    </source>
</reference>
<organism evidence="1 2">
    <name type="scientific">Sorangium atrum</name>
    <dbReference type="NCBI Taxonomy" id="2995308"/>
    <lineage>
        <taxon>Bacteria</taxon>
        <taxon>Pseudomonadati</taxon>
        <taxon>Myxococcota</taxon>
        <taxon>Polyangia</taxon>
        <taxon>Polyangiales</taxon>
        <taxon>Polyangiaceae</taxon>
        <taxon>Sorangium</taxon>
    </lineage>
</organism>
<protein>
    <recommendedName>
        <fullName evidence="3">Nitroreductase domain-containing protein</fullName>
    </recommendedName>
</protein>
<name>A0ABT5C1E8_9BACT</name>
<evidence type="ECO:0008006" key="3">
    <source>
        <dbReference type="Google" id="ProtNLM"/>
    </source>
</evidence>
<sequence length="252" mass="29037">MRNLRAWYRVPNKNGDHPSLTGVLIGPDIDISLRVTPHDELDIRPERGRDIDRYEKALQHNDSRGEPSLFAFPIDRDPPQREMARFLAKMALEALALWVHDSPTGLDNLIDSPHFDRIRHFARRGDNFDEWPYGRRRIFPEETLMRHPISGEWVQAGFGYDLFLTKRRETFFVFCLYGVEYVINTGGPSIAGYNEWLADHHGISPFVERHGMKLMAGIEGDPSKFYLVGIPDSREFDRPLIAAFRDASVDDG</sequence>
<evidence type="ECO:0000313" key="1">
    <source>
        <dbReference type="EMBL" id="MDC0679011.1"/>
    </source>
</evidence>
<accession>A0ABT5C1E8</accession>
<dbReference type="Proteomes" id="UP001217485">
    <property type="component" value="Unassembled WGS sequence"/>
</dbReference>
<proteinExistence type="predicted"/>